<comment type="caution">
    <text evidence="2">The sequence shown here is derived from an EMBL/GenBank/DDBJ whole genome shotgun (WGS) entry which is preliminary data.</text>
</comment>
<dbReference type="EMBL" id="CM029046">
    <property type="protein sequence ID" value="KAG2587191.1"/>
    <property type="molecule type" value="Genomic_DNA"/>
</dbReference>
<evidence type="ECO:0000313" key="3">
    <source>
        <dbReference type="Proteomes" id="UP000823388"/>
    </source>
</evidence>
<evidence type="ECO:0000256" key="1">
    <source>
        <dbReference type="SAM" id="MobiDB-lite"/>
    </source>
</evidence>
<reference evidence="2" key="1">
    <citation type="submission" date="2020-05" db="EMBL/GenBank/DDBJ databases">
        <title>WGS assembly of Panicum virgatum.</title>
        <authorList>
            <person name="Lovell J.T."/>
            <person name="Jenkins J."/>
            <person name="Shu S."/>
            <person name="Juenger T.E."/>
            <person name="Schmutz J."/>
        </authorList>
    </citation>
    <scope>NUCLEOTIDE SEQUENCE</scope>
    <source>
        <strain evidence="2">AP13</strain>
    </source>
</reference>
<feature type="compositionally biased region" description="Low complexity" evidence="1">
    <location>
        <begin position="102"/>
        <end position="124"/>
    </location>
</feature>
<feature type="compositionally biased region" description="Polar residues" evidence="1">
    <location>
        <begin position="256"/>
        <end position="267"/>
    </location>
</feature>
<dbReference type="AlphaFoldDB" id="A0A8T0RLS9"/>
<evidence type="ECO:0000313" key="2">
    <source>
        <dbReference type="EMBL" id="KAG2587191.1"/>
    </source>
</evidence>
<feature type="region of interest" description="Disordered" evidence="1">
    <location>
        <begin position="167"/>
        <end position="214"/>
    </location>
</feature>
<protein>
    <submittedName>
        <fullName evidence="2">Uncharacterized protein</fullName>
    </submittedName>
</protein>
<proteinExistence type="predicted"/>
<accession>A0A8T0RLS9</accession>
<keyword evidence="3" id="KW-1185">Reference proteome</keyword>
<dbReference type="Proteomes" id="UP000823388">
    <property type="component" value="Chromosome 5N"/>
</dbReference>
<organism evidence="2 3">
    <name type="scientific">Panicum virgatum</name>
    <name type="common">Blackwell switchgrass</name>
    <dbReference type="NCBI Taxonomy" id="38727"/>
    <lineage>
        <taxon>Eukaryota</taxon>
        <taxon>Viridiplantae</taxon>
        <taxon>Streptophyta</taxon>
        <taxon>Embryophyta</taxon>
        <taxon>Tracheophyta</taxon>
        <taxon>Spermatophyta</taxon>
        <taxon>Magnoliopsida</taxon>
        <taxon>Liliopsida</taxon>
        <taxon>Poales</taxon>
        <taxon>Poaceae</taxon>
        <taxon>PACMAD clade</taxon>
        <taxon>Panicoideae</taxon>
        <taxon>Panicodae</taxon>
        <taxon>Paniceae</taxon>
        <taxon>Panicinae</taxon>
        <taxon>Panicum</taxon>
        <taxon>Panicum sect. Hiantes</taxon>
    </lineage>
</organism>
<feature type="region of interest" description="Disordered" evidence="1">
    <location>
        <begin position="245"/>
        <end position="267"/>
    </location>
</feature>
<feature type="region of interest" description="Disordered" evidence="1">
    <location>
        <begin position="35"/>
        <end position="124"/>
    </location>
</feature>
<name>A0A8T0RLS9_PANVG</name>
<sequence>MSEGGSPMGSSSCSASAVVLGAMVPPQLGVALLRPSAPRAPSAPVPRGHGEAAAPAPRHHSSSALPGGTSLPPLPAAPPSLHYRQHLPPSLPYRRRRRSELGPVAMAPARAPRSSLPLPRRRGAGPWRWRSELGLLPPPPSFRRCSGQLRADLRWRSSAVLLLELGGHGGGDHGGPRARAVEGGADQGPPRGGRERKEHGVAWPRPRRRGGALLPPPSGYGYSCSTRLGCRRSLSYGISFIRTIRSGNGPKDDSSVENGTSRVNGKL</sequence>
<feature type="compositionally biased region" description="Low complexity" evidence="1">
    <location>
        <begin position="35"/>
        <end position="71"/>
    </location>
</feature>
<gene>
    <name evidence="2" type="ORF">PVAP13_5NG124281</name>
</gene>